<comment type="caution">
    <text evidence="1">The sequence shown here is derived from an EMBL/GenBank/DDBJ whole genome shotgun (WGS) entry which is preliminary data.</text>
</comment>
<protein>
    <submittedName>
        <fullName evidence="1">Uncharacterized protein</fullName>
    </submittedName>
</protein>
<evidence type="ECO:0000313" key="1">
    <source>
        <dbReference type="EMBL" id="TNN33867.1"/>
    </source>
</evidence>
<dbReference type="EMBL" id="SRLO01002106">
    <property type="protein sequence ID" value="TNN33867.1"/>
    <property type="molecule type" value="Genomic_DNA"/>
</dbReference>
<sequence>MTFDDVIVQTTQFPGGRAPANLDHLSRAIAAEHHHHAPPLKAPDSAPADALPFSCAGCSESGRVTAVTERPTET</sequence>
<dbReference type="AlphaFoldDB" id="A0A4Z2EY45"/>
<gene>
    <name evidence="1" type="ORF">EYF80_055970</name>
</gene>
<keyword evidence="2" id="KW-1185">Reference proteome</keyword>
<proteinExistence type="predicted"/>
<evidence type="ECO:0000313" key="2">
    <source>
        <dbReference type="Proteomes" id="UP000314294"/>
    </source>
</evidence>
<name>A0A4Z2EY45_9TELE</name>
<reference evidence="1 2" key="1">
    <citation type="submission" date="2019-03" db="EMBL/GenBank/DDBJ databases">
        <title>First draft genome of Liparis tanakae, snailfish: a comprehensive survey of snailfish specific genes.</title>
        <authorList>
            <person name="Kim W."/>
            <person name="Song I."/>
            <person name="Jeong J.-H."/>
            <person name="Kim D."/>
            <person name="Kim S."/>
            <person name="Ryu S."/>
            <person name="Song J.Y."/>
            <person name="Lee S.K."/>
        </authorList>
    </citation>
    <scope>NUCLEOTIDE SEQUENCE [LARGE SCALE GENOMIC DNA]</scope>
    <source>
        <tissue evidence="1">Muscle</tissue>
    </source>
</reference>
<organism evidence="1 2">
    <name type="scientific">Liparis tanakae</name>
    <name type="common">Tanaka's snailfish</name>
    <dbReference type="NCBI Taxonomy" id="230148"/>
    <lineage>
        <taxon>Eukaryota</taxon>
        <taxon>Metazoa</taxon>
        <taxon>Chordata</taxon>
        <taxon>Craniata</taxon>
        <taxon>Vertebrata</taxon>
        <taxon>Euteleostomi</taxon>
        <taxon>Actinopterygii</taxon>
        <taxon>Neopterygii</taxon>
        <taxon>Teleostei</taxon>
        <taxon>Neoteleostei</taxon>
        <taxon>Acanthomorphata</taxon>
        <taxon>Eupercaria</taxon>
        <taxon>Perciformes</taxon>
        <taxon>Cottioidei</taxon>
        <taxon>Cottales</taxon>
        <taxon>Liparidae</taxon>
        <taxon>Liparis</taxon>
    </lineage>
</organism>
<dbReference type="Proteomes" id="UP000314294">
    <property type="component" value="Unassembled WGS sequence"/>
</dbReference>
<accession>A0A4Z2EY45</accession>